<comment type="caution">
    <text evidence="1">The sequence shown here is derived from an EMBL/GenBank/DDBJ whole genome shotgun (WGS) entry which is preliminary data.</text>
</comment>
<reference evidence="1 2" key="1">
    <citation type="submission" date="2015-06" db="EMBL/GenBank/DDBJ databases">
        <title>Draft genome sequence of the purine-degrading Clostridium cylindrosporum HC-1 (DSM 605).</title>
        <authorList>
            <person name="Poehlein A."/>
            <person name="Schiel-Bengelsdorf B."/>
            <person name="Bengelsdorf F."/>
            <person name="Daniel R."/>
            <person name="Duerre P."/>
        </authorList>
    </citation>
    <scope>NUCLEOTIDE SEQUENCE [LARGE SCALE GENOMIC DNA]</scope>
    <source>
        <strain evidence="1 2">DSM 605</strain>
    </source>
</reference>
<dbReference type="InterPro" id="IPR038113">
    <property type="entry name" value="MITD1_C_sf"/>
</dbReference>
<protein>
    <submittedName>
        <fullName evidence="1">Uncharacterized protein</fullName>
    </submittedName>
</protein>
<dbReference type="OrthoDB" id="2960347at2"/>
<dbReference type="EMBL" id="LFVU01000006">
    <property type="protein sequence ID" value="KMT22647.1"/>
    <property type="molecule type" value="Genomic_DNA"/>
</dbReference>
<keyword evidence="2" id="KW-1185">Reference proteome</keyword>
<evidence type="ECO:0000313" key="1">
    <source>
        <dbReference type="EMBL" id="KMT22647.1"/>
    </source>
</evidence>
<evidence type="ECO:0000313" key="2">
    <source>
        <dbReference type="Proteomes" id="UP000036756"/>
    </source>
</evidence>
<proteinExistence type="predicted"/>
<gene>
    <name evidence="1" type="ORF">CLCY_9c00780</name>
</gene>
<organism evidence="1 2">
    <name type="scientific">Clostridium cylindrosporum DSM 605</name>
    <dbReference type="NCBI Taxonomy" id="1121307"/>
    <lineage>
        <taxon>Bacteria</taxon>
        <taxon>Bacillati</taxon>
        <taxon>Bacillota</taxon>
        <taxon>Clostridia</taxon>
        <taxon>Eubacteriales</taxon>
        <taxon>Clostridiaceae</taxon>
        <taxon>Clostridium</taxon>
    </lineage>
</organism>
<name>A0A0J8D9X8_CLOCY</name>
<dbReference type="Gene3D" id="3.30.870.30">
    <property type="entry name" value="MITD, C-terminal phospholipase D-like domain"/>
    <property type="match status" value="1"/>
</dbReference>
<dbReference type="PATRIC" id="fig|1121307.3.peg.2661"/>
<dbReference type="Proteomes" id="UP000036756">
    <property type="component" value="Unassembled WGS sequence"/>
</dbReference>
<dbReference type="AlphaFoldDB" id="A0A0J8D9X8"/>
<dbReference type="RefSeq" id="WP_048569851.1">
    <property type="nucleotide sequence ID" value="NZ_LFVU01000006.1"/>
</dbReference>
<dbReference type="STRING" id="1121307.CLCY_9c00780"/>
<accession>A0A0J8D9X8</accession>
<sequence>MIQNIVTYAGQILITIYHKGFDSDIRSRNIKKIRKIGKYNLIFEEKVVPDNIVDTVIGWTWKFEGLLQVDEDKNPYSGSVCAYIQEYVYLNKPNKIFSIKDDKYSLKIPIEQFKEINKFVKKYTGLNIEKNPMCYGNILLYDSHIGLYHAKQEEGIVVKELNSNTIVIVKFIKDKMVVSTKIVNVTQYTKELEIISDRKWDCHDIEIYKDNELIYINKNVSYIRRIQLNMNIIGQSKKVKLNKLLEEFVIKGESSEQVSIIGDEIDELENLYIKSNYSIGNRLKQEIDDNMVVFISPGELNKAMNIITNVLGSDYDAIWIFDPYFTDNQKITHIMDWMRIITHSNINSKNINIAFFCKNKEKAYGVKEMIEFIKEDSVIIDVLKKKESLGIHFYQTKAPIHDRFIITSKGDEYSGIAIGTSFNSLGENHYCIHKLTHIASKNIWSNLKVWLEDGNIIDSGEI</sequence>